<sequence length="278" mass="30390">MSSPSPVARSTDPKVILVTGASSGIGLQTALDLLKQGHIVYGCARRIERMEPIRAAGGHVLALDVSDDDSMCDAVDELLYSEGRIDVLINNAGFATYGAVEDISMDTARHQIEVNILGPARMTQLVLPQMRKQKSGRIINISSIGGTIHTPLGAWYHGTKFFVEGFTNAMRLEVEDKGIFMVLIAPGFIDTGFSGVLAKELDRNEKAPAYKPLYDALRHTNATPGSPPSVISKVISRAISDVKPKTVYRAGKYSKLLYLLRRTLPHRMFDGMMLSMLK</sequence>
<dbReference type="GO" id="GO:0005829">
    <property type="term" value="C:cytosol"/>
    <property type="evidence" value="ECO:0007669"/>
    <property type="project" value="TreeGrafter"/>
</dbReference>
<dbReference type="PRINTS" id="PR00081">
    <property type="entry name" value="GDHRDH"/>
</dbReference>
<dbReference type="GO" id="GO:0016491">
    <property type="term" value="F:oxidoreductase activity"/>
    <property type="evidence" value="ECO:0007669"/>
    <property type="project" value="UniProtKB-KW"/>
</dbReference>
<organism evidence="4 5">
    <name type="scientific">Celeribacter ethanolicus</name>
    <dbReference type="NCBI Taxonomy" id="1758178"/>
    <lineage>
        <taxon>Bacteria</taxon>
        <taxon>Pseudomonadati</taxon>
        <taxon>Pseudomonadota</taxon>
        <taxon>Alphaproteobacteria</taxon>
        <taxon>Rhodobacterales</taxon>
        <taxon>Roseobacteraceae</taxon>
        <taxon>Celeribacter</taxon>
    </lineage>
</organism>
<evidence type="ECO:0000256" key="3">
    <source>
        <dbReference type="RuleBase" id="RU000363"/>
    </source>
</evidence>
<dbReference type="AlphaFoldDB" id="A0A291G9V0"/>
<comment type="similarity">
    <text evidence="1 3">Belongs to the short-chain dehydrogenases/reductases (SDR) family.</text>
</comment>
<name>A0A291G9V0_9RHOB</name>
<gene>
    <name evidence="4" type="ORF">CEW89_06215</name>
</gene>
<dbReference type="Pfam" id="PF00106">
    <property type="entry name" value="adh_short"/>
    <property type="match status" value="1"/>
</dbReference>
<dbReference type="OrthoDB" id="9793825at2"/>
<dbReference type="PANTHER" id="PTHR43391:SF86">
    <property type="entry name" value="SHORT-CHAIN DEHYDROGENASE_REDUCTASE FAMILY PROTEIN"/>
    <property type="match status" value="1"/>
</dbReference>
<dbReference type="RefSeq" id="WP_096805308.1">
    <property type="nucleotide sequence ID" value="NZ_CP022196.1"/>
</dbReference>
<dbReference type="EMBL" id="CP022196">
    <property type="protein sequence ID" value="ATG47199.1"/>
    <property type="molecule type" value="Genomic_DNA"/>
</dbReference>
<dbReference type="NCBIfam" id="NF004826">
    <property type="entry name" value="PRK06182.1"/>
    <property type="match status" value="1"/>
</dbReference>
<dbReference type="PRINTS" id="PR00080">
    <property type="entry name" value="SDRFAMILY"/>
</dbReference>
<evidence type="ECO:0000313" key="4">
    <source>
        <dbReference type="EMBL" id="ATG47199.1"/>
    </source>
</evidence>
<reference evidence="4 5" key="1">
    <citation type="submission" date="2017-06" db="EMBL/GenBank/DDBJ databases">
        <title>Celeribacter sp. TSPH2 complete genome sequence.</title>
        <authorList>
            <person name="Woo J.-H."/>
            <person name="Kim H.-S."/>
        </authorList>
    </citation>
    <scope>NUCLEOTIDE SEQUENCE [LARGE SCALE GENOMIC DNA]</scope>
    <source>
        <strain evidence="4 5">TSPH2</strain>
    </source>
</reference>
<dbReference type="CDD" id="cd05374">
    <property type="entry name" value="17beta-HSD-like_SDR_c"/>
    <property type="match status" value="1"/>
</dbReference>
<accession>A0A291G9V0</accession>
<dbReference type="Gene3D" id="3.40.50.720">
    <property type="entry name" value="NAD(P)-binding Rossmann-like Domain"/>
    <property type="match status" value="1"/>
</dbReference>
<keyword evidence="2" id="KW-0560">Oxidoreductase</keyword>
<dbReference type="SUPFAM" id="SSF51735">
    <property type="entry name" value="NAD(P)-binding Rossmann-fold domains"/>
    <property type="match status" value="1"/>
</dbReference>
<evidence type="ECO:0000313" key="5">
    <source>
        <dbReference type="Proteomes" id="UP000217935"/>
    </source>
</evidence>
<dbReference type="InterPro" id="IPR036291">
    <property type="entry name" value="NAD(P)-bd_dom_sf"/>
</dbReference>
<keyword evidence="5" id="KW-1185">Reference proteome</keyword>
<proteinExistence type="inferred from homology"/>
<dbReference type="InterPro" id="IPR002347">
    <property type="entry name" value="SDR_fam"/>
</dbReference>
<dbReference type="KEGG" id="ceh:CEW89_06215"/>
<dbReference type="PANTHER" id="PTHR43391">
    <property type="entry name" value="RETINOL DEHYDROGENASE-RELATED"/>
    <property type="match status" value="1"/>
</dbReference>
<evidence type="ECO:0000256" key="2">
    <source>
        <dbReference type="ARBA" id="ARBA00023002"/>
    </source>
</evidence>
<dbReference type="Proteomes" id="UP000217935">
    <property type="component" value="Chromosome"/>
</dbReference>
<dbReference type="STRING" id="1758178.GCA_001550095_03236"/>
<evidence type="ECO:0000256" key="1">
    <source>
        <dbReference type="ARBA" id="ARBA00006484"/>
    </source>
</evidence>
<protein>
    <submittedName>
        <fullName evidence="4">Short-chain dehydrogenase/reductase</fullName>
    </submittedName>
</protein>